<dbReference type="AlphaFoldDB" id="A0A8T2JJV1"/>
<evidence type="ECO:0000256" key="2">
    <source>
        <dbReference type="ARBA" id="ARBA00004304"/>
    </source>
</evidence>
<keyword evidence="10" id="KW-0007">Acetylation</keyword>
<evidence type="ECO:0000256" key="15">
    <source>
        <dbReference type="SAM" id="Phobius"/>
    </source>
</evidence>
<evidence type="ECO:0000256" key="6">
    <source>
        <dbReference type="ARBA" id="ARBA00022692"/>
    </source>
</evidence>
<keyword evidence="12 15" id="KW-0472">Membrane</keyword>
<evidence type="ECO:0000256" key="3">
    <source>
        <dbReference type="ARBA" id="ARBA00004389"/>
    </source>
</evidence>
<keyword evidence="9 15" id="KW-1133">Transmembrane helix</keyword>
<organism evidence="16 17">
    <name type="scientific">Hymenochirus boettgeri</name>
    <name type="common">Congo dwarf clawed frog</name>
    <dbReference type="NCBI Taxonomy" id="247094"/>
    <lineage>
        <taxon>Eukaryota</taxon>
        <taxon>Metazoa</taxon>
        <taxon>Chordata</taxon>
        <taxon>Craniata</taxon>
        <taxon>Vertebrata</taxon>
        <taxon>Euteleostomi</taxon>
        <taxon>Amphibia</taxon>
        <taxon>Batrachia</taxon>
        <taxon>Anura</taxon>
        <taxon>Pipoidea</taxon>
        <taxon>Pipidae</taxon>
        <taxon>Pipinae</taxon>
        <taxon>Hymenochirus</taxon>
    </lineage>
</organism>
<feature type="compositionally biased region" description="Basic and acidic residues" evidence="14">
    <location>
        <begin position="1"/>
        <end position="11"/>
    </location>
</feature>
<evidence type="ECO:0000256" key="1">
    <source>
        <dbReference type="ARBA" id="ARBA00004281"/>
    </source>
</evidence>
<evidence type="ECO:0000256" key="4">
    <source>
        <dbReference type="ARBA" id="ARBA00006504"/>
    </source>
</evidence>
<keyword evidence="6 15" id="KW-0812">Transmembrane</keyword>
<gene>
    <name evidence="16" type="ORF">GDO86_009664</name>
</gene>
<accession>A0A8T2JJV1</accession>
<dbReference type="Proteomes" id="UP000812440">
    <property type="component" value="Chromosome 5"/>
</dbReference>
<dbReference type="Gene3D" id="1.20.5.290">
    <property type="entry name" value="Phospholamban"/>
    <property type="match status" value="1"/>
</dbReference>
<keyword evidence="11" id="KW-0496">Mitochondrion</keyword>
<feature type="region of interest" description="Disordered" evidence="14">
    <location>
        <begin position="1"/>
        <end position="29"/>
    </location>
</feature>
<evidence type="ECO:0000256" key="11">
    <source>
        <dbReference type="ARBA" id="ARBA00023128"/>
    </source>
</evidence>
<dbReference type="EMBL" id="JAACNH010000004">
    <property type="protein sequence ID" value="KAG8444582.1"/>
    <property type="molecule type" value="Genomic_DNA"/>
</dbReference>
<name>A0A8T2JJV1_9PIPI</name>
<comment type="caution">
    <text evidence="16">The sequence shown here is derived from an EMBL/GenBank/DDBJ whole genome shotgun (WGS) entry which is preliminary data.</text>
</comment>
<dbReference type="GO" id="GO:0033017">
    <property type="term" value="C:sarcoplasmic reticulum membrane"/>
    <property type="evidence" value="ECO:0007669"/>
    <property type="project" value="UniProtKB-SubCell"/>
</dbReference>
<keyword evidence="8" id="KW-0703">Sarcoplasmic reticulum</keyword>
<evidence type="ECO:0000256" key="8">
    <source>
        <dbReference type="ARBA" id="ARBA00022951"/>
    </source>
</evidence>
<evidence type="ECO:0000256" key="7">
    <source>
        <dbReference type="ARBA" id="ARBA00022824"/>
    </source>
</evidence>
<comment type="subcellular location">
    <subcellularLocation>
        <location evidence="3">Endoplasmic reticulum membrane</location>
        <topology evidence="3">Single-pass membrane protein</topology>
    </subcellularLocation>
    <subcellularLocation>
        <location evidence="2">Mitochondrion membrane</location>
        <topology evidence="2">Single-pass membrane protein</topology>
    </subcellularLocation>
    <subcellularLocation>
        <location evidence="1">Sarcoplasmic reticulum membrane</location>
        <topology evidence="1">Single-pass membrane protein</topology>
    </subcellularLocation>
</comment>
<dbReference type="PANTHER" id="PTHR21194">
    <property type="entry name" value="CARDIAC PHOSPHOLAMBAN"/>
    <property type="match status" value="1"/>
</dbReference>
<dbReference type="GO" id="GO:1902081">
    <property type="term" value="P:negative regulation of calcium ion import into sarcoplasmic reticulum"/>
    <property type="evidence" value="ECO:0007669"/>
    <property type="project" value="TreeGrafter"/>
</dbReference>
<protein>
    <recommendedName>
        <fullName evidence="13">Phospholamban</fullName>
    </recommendedName>
</protein>
<keyword evidence="5" id="KW-0597">Phosphoprotein</keyword>
<reference evidence="16" key="1">
    <citation type="thesis" date="2020" institute="ProQuest LLC" country="789 East Eisenhower Parkway, Ann Arbor, MI, USA">
        <title>Comparative Genomics and Chromosome Evolution.</title>
        <authorList>
            <person name="Mudd A.B."/>
        </authorList>
    </citation>
    <scope>NUCLEOTIDE SEQUENCE</scope>
    <source>
        <strain evidence="16">Female2</strain>
        <tissue evidence="16">Blood</tissue>
    </source>
</reference>
<evidence type="ECO:0000313" key="16">
    <source>
        <dbReference type="EMBL" id="KAG8444582.1"/>
    </source>
</evidence>
<evidence type="ECO:0000256" key="12">
    <source>
        <dbReference type="ARBA" id="ARBA00023136"/>
    </source>
</evidence>
<dbReference type="GO" id="GO:0010459">
    <property type="term" value="P:negative regulation of heart rate"/>
    <property type="evidence" value="ECO:0007669"/>
    <property type="project" value="TreeGrafter"/>
</dbReference>
<sequence>MLSQFHSERALNKPGLANPRSKPWRRPAHNPLCYEEASNIEVNPQTRQKLQEFYQFLPDLICLLLICIIVMLL</sequence>
<evidence type="ECO:0000256" key="13">
    <source>
        <dbReference type="ARBA" id="ARBA00049747"/>
    </source>
</evidence>
<keyword evidence="17" id="KW-1185">Reference proteome</keyword>
<dbReference type="GO" id="GO:0031966">
    <property type="term" value="C:mitochondrial membrane"/>
    <property type="evidence" value="ECO:0007669"/>
    <property type="project" value="UniProtKB-SubCell"/>
</dbReference>
<feature type="transmembrane region" description="Helical" evidence="15">
    <location>
        <begin position="53"/>
        <end position="72"/>
    </location>
</feature>
<dbReference type="PANTHER" id="PTHR21194:SF1">
    <property type="entry name" value="CARDIAC PHOSPHOLAMBAN"/>
    <property type="match status" value="1"/>
</dbReference>
<evidence type="ECO:0000256" key="9">
    <source>
        <dbReference type="ARBA" id="ARBA00022989"/>
    </source>
</evidence>
<proteinExistence type="inferred from homology"/>
<keyword evidence="7" id="KW-0256">Endoplasmic reticulum</keyword>
<dbReference type="Pfam" id="PF04272">
    <property type="entry name" value="Phospholamban"/>
    <property type="match status" value="1"/>
</dbReference>
<dbReference type="GO" id="GO:0042030">
    <property type="term" value="F:ATPase inhibitor activity"/>
    <property type="evidence" value="ECO:0007669"/>
    <property type="project" value="InterPro"/>
</dbReference>
<evidence type="ECO:0000256" key="5">
    <source>
        <dbReference type="ARBA" id="ARBA00022553"/>
    </source>
</evidence>
<evidence type="ECO:0000256" key="10">
    <source>
        <dbReference type="ARBA" id="ARBA00022990"/>
    </source>
</evidence>
<evidence type="ECO:0000313" key="17">
    <source>
        <dbReference type="Proteomes" id="UP000812440"/>
    </source>
</evidence>
<comment type="similarity">
    <text evidence="4">Belongs to the phospholamban family.</text>
</comment>
<dbReference type="InterPro" id="IPR005984">
    <property type="entry name" value="PLB"/>
</dbReference>
<evidence type="ECO:0000256" key="14">
    <source>
        <dbReference type="SAM" id="MobiDB-lite"/>
    </source>
</evidence>